<dbReference type="PANTHER" id="PTHR10372">
    <property type="entry name" value="PLAKOPHILLIN-RELATED"/>
    <property type="match status" value="1"/>
</dbReference>
<dbReference type="Proteomes" id="UP000826234">
    <property type="component" value="Unassembled WGS sequence"/>
</dbReference>
<feature type="repeat" description="ARM" evidence="6">
    <location>
        <begin position="80"/>
        <end position="117"/>
    </location>
</feature>
<dbReference type="InterPro" id="IPR016024">
    <property type="entry name" value="ARM-type_fold"/>
</dbReference>
<gene>
    <name evidence="8" type="ORF">JD844_015118</name>
</gene>
<dbReference type="InterPro" id="IPR028435">
    <property type="entry name" value="Plakophilin/d_Catenin"/>
</dbReference>
<evidence type="ECO:0000256" key="5">
    <source>
        <dbReference type="ARBA" id="ARBA00022949"/>
    </source>
</evidence>
<dbReference type="SUPFAM" id="SSF48371">
    <property type="entry name" value="ARM repeat"/>
    <property type="match status" value="1"/>
</dbReference>
<keyword evidence="3" id="KW-0677">Repeat</keyword>
<evidence type="ECO:0000256" key="4">
    <source>
        <dbReference type="ARBA" id="ARBA00022889"/>
    </source>
</evidence>
<comment type="similarity">
    <text evidence="2">Belongs to the beta-catenin family.</text>
</comment>
<dbReference type="EMBL" id="JAIPUX010001211">
    <property type="protein sequence ID" value="KAH0625556.1"/>
    <property type="molecule type" value="Genomic_DNA"/>
</dbReference>
<feature type="compositionally biased region" description="Basic and acidic residues" evidence="7">
    <location>
        <begin position="208"/>
        <end position="220"/>
    </location>
</feature>
<dbReference type="InterPro" id="IPR000225">
    <property type="entry name" value="Armadillo"/>
</dbReference>
<dbReference type="SMART" id="SM00185">
    <property type="entry name" value="ARM"/>
    <property type="match status" value="2"/>
</dbReference>
<evidence type="ECO:0000256" key="6">
    <source>
        <dbReference type="PROSITE-ProRule" id="PRU00259"/>
    </source>
</evidence>
<evidence type="ECO:0000256" key="7">
    <source>
        <dbReference type="SAM" id="MobiDB-lite"/>
    </source>
</evidence>
<dbReference type="PROSITE" id="PS50176">
    <property type="entry name" value="ARM_REPEAT"/>
    <property type="match status" value="1"/>
</dbReference>
<proteinExistence type="inferred from homology"/>
<keyword evidence="9" id="KW-1185">Reference proteome</keyword>
<evidence type="ECO:0000256" key="2">
    <source>
        <dbReference type="ARBA" id="ARBA00005462"/>
    </source>
</evidence>
<sequence length="248" mass="27977">MDLRDKQVLNGSWNSCTLLELASKGFELLYQPEVVRLYLSILTESQNFNTLEAAAGALQNLSAGNWTWSTYIRATVRKERGLPVLVELLQSDSDKVVRAVSIALRNLSMDRRNKDLIGSYAMGELVRNLPSRQQRSSKNLEEDTVVAVLNTIHEIITDSSENARSLIQTQGIQKLVAISKSRCRDGYSTIDHREKERKYKANDNMGDASEKEPLKNDTNRKTINRSNRASVTLVDARDPKPQPVDSWV</sequence>
<organism evidence="8 9">
    <name type="scientific">Phrynosoma platyrhinos</name>
    <name type="common">Desert horned lizard</name>
    <dbReference type="NCBI Taxonomy" id="52577"/>
    <lineage>
        <taxon>Eukaryota</taxon>
        <taxon>Metazoa</taxon>
        <taxon>Chordata</taxon>
        <taxon>Craniata</taxon>
        <taxon>Vertebrata</taxon>
        <taxon>Euteleostomi</taxon>
        <taxon>Lepidosauria</taxon>
        <taxon>Squamata</taxon>
        <taxon>Bifurcata</taxon>
        <taxon>Unidentata</taxon>
        <taxon>Episquamata</taxon>
        <taxon>Toxicofera</taxon>
        <taxon>Iguania</taxon>
        <taxon>Phrynosomatidae</taxon>
        <taxon>Phrynosomatinae</taxon>
        <taxon>Phrynosoma</taxon>
    </lineage>
</organism>
<protein>
    <recommendedName>
        <fullName evidence="10">Armadillo repeat protein deleted in velo-cardio-facial syndrome</fullName>
    </recommendedName>
</protein>
<comment type="subcellular location">
    <subcellularLocation>
        <location evidence="1">Cell junction</location>
    </subcellularLocation>
</comment>
<evidence type="ECO:0000313" key="9">
    <source>
        <dbReference type="Proteomes" id="UP000826234"/>
    </source>
</evidence>
<dbReference type="PANTHER" id="PTHR10372:SF5">
    <property type="entry name" value="SPLICING REGULATOR ARVCF"/>
    <property type="match status" value="1"/>
</dbReference>
<name>A0ABQ7T815_PHRPL</name>
<dbReference type="Pfam" id="PF00514">
    <property type="entry name" value="Arm"/>
    <property type="match status" value="2"/>
</dbReference>
<dbReference type="InterPro" id="IPR011989">
    <property type="entry name" value="ARM-like"/>
</dbReference>
<keyword evidence="5" id="KW-0965">Cell junction</keyword>
<comment type="caution">
    <text evidence="8">The sequence shown here is derived from an EMBL/GenBank/DDBJ whole genome shotgun (WGS) entry which is preliminary data.</text>
</comment>
<evidence type="ECO:0000256" key="1">
    <source>
        <dbReference type="ARBA" id="ARBA00004282"/>
    </source>
</evidence>
<dbReference type="Gene3D" id="1.25.10.10">
    <property type="entry name" value="Leucine-rich Repeat Variant"/>
    <property type="match status" value="1"/>
</dbReference>
<accession>A0ABQ7T815</accession>
<feature type="compositionally biased region" description="Basic and acidic residues" evidence="7">
    <location>
        <begin position="188"/>
        <end position="201"/>
    </location>
</feature>
<keyword evidence="4" id="KW-0130">Cell adhesion</keyword>
<evidence type="ECO:0008006" key="10">
    <source>
        <dbReference type="Google" id="ProtNLM"/>
    </source>
</evidence>
<evidence type="ECO:0000313" key="8">
    <source>
        <dbReference type="EMBL" id="KAH0625556.1"/>
    </source>
</evidence>
<reference evidence="8 9" key="1">
    <citation type="journal article" date="2022" name="Gigascience">
        <title>A chromosome-level genome assembly and annotation of the desert horned lizard, Phrynosoma platyrhinos, provides insight into chromosomal rearrangements among reptiles.</title>
        <authorList>
            <person name="Koochekian N."/>
            <person name="Ascanio A."/>
            <person name="Farleigh K."/>
            <person name="Card D.C."/>
            <person name="Schield D.R."/>
            <person name="Castoe T.A."/>
            <person name="Jezkova T."/>
        </authorList>
    </citation>
    <scope>NUCLEOTIDE SEQUENCE [LARGE SCALE GENOMIC DNA]</scope>
    <source>
        <strain evidence="8">NK-2021</strain>
    </source>
</reference>
<evidence type="ECO:0000256" key="3">
    <source>
        <dbReference type="ARBA" id="ARBA00022737"/>
    </source>
</evidence>
<feature type="region of interest" description="Disordered" evidence="7">
    <location>
        <begin position="188"/>
        <end position="248"/>
    </location>
</feature>